<evidence type="ECO:0000256" key="3">
    <source>
        <dbReference type="ARBA" id="ARBA00012865"/>
    </source>
</evidence>
<dbReference type="PROSITE" id="PS00146">
    <property type="entry name" value="BETA_LACTAMASE_A"/>
    <property type="match status" value="1"/>
</dbReference>
<dbReference type="InterPro" id="IPR045155">
    <property type="entry name" value="Beta-lactam_cat"/>
</dbReference>
<evidence type="ECO:0000259" key="8">
    <source>
        <dbReference type="Pfam" id="PF13354"/>
    </source>
</evidence>
<keyword evidence="10" id="KW-1185">Reference proteome</keyword>
<feature type="chain" id="PRO_5045896982" description="Beta-lactamase" evidence="7">
    <location>
        <begin position="23"/>
        <end position="224"/>
    </location>
</feature>
<dbReference type="EMBL" id="CP101740">
    <property type="protein sequence ID" value="UUL83252.1"/>
    <property type="molecule type" value="Genomic_DNA"/>
</dbReference>
<evidence type="ECO:0000313" key="10">
    <source>
        <dbReference type="Proteomes" id="UP001058533"/>
    </source>
</evidence>
<dbReference type="Gene3D" id="3.40.710.10">
    <property type="entry name" value="DD-peptidase/beta-lactamase superfamily"/>
    <property type="match status" value="1"/>
</dbReference>
<sequence length="224" mass="23656">MIDRRSLLIGTAATIAAGPAFAQARANPFEAIRAETGGRLGIAVHDSGTGRRFSLDADSRFAMCSTFKAPLAAAILARVDAGRLDLAQTIRFGEGDLVGHSPTVQANLAAGRLSIEQLCEAAVTVSDNAAANLLLPQLGGPTGLTRFFREQRDTVTRLDRDEPTLNQVRGGDVRDTTTPQAMAALLEQLFTASTLSAAARDRLLGWMVASTTGRARLRKGLPAT</sequence>
<comment type="similarity">
    <text evidence="2 6">Belongs to the class-A beta-lactamase family.</text>
</comment>
<protein>
    <recommendedName>
        <fullName evidence="3 6">Beta-lactamase</fullName>
        <ecNumber evidence="3 6">3.5.2.6</ecNumber>
    </recommendedName>
</protein>
<dbReference type="InterPro" id="IPR012338">
    <property type="entry name" value="Beta-lactam/transpept-like"/>
</dbReference>
<keyword evidence="7" id="KW-0732">Signal</keyword>
<feature type="signal peptide" evidence="7">
    <location>
        <begin position="1"/>
        <end position="22"/>
    </location>
</feature>
<evidence type="ECO:0000256" key="2">
    <source>
        <dbReference type="ARBA" id="ARBA00009009"/>
    </source>
</evidence>
<dbReference type="EC" id="3.5.2.6" evidence="3 6"/>
<dbReference type="PROSITE" id="PS51318">
    <property type="entry name" value="TAT"/>
    <property type="match status" value="1"/>
</dbReference>
<dbReference type="GO" id="GO:0008800">
    <property type="term" value="F:beta-lactamase activity"/>
    <property type="evidence" value="ECO:0007669"/>
    <property type="project" value="UniProtKB-EC"/>
</dbReference>
<reference evidence="9" key="1">
    <citation type="submission" date="2022-07" db="EMBL/GenBank/DDBJ databases">
        <title>Sphingomonas sp. nov., a novel bacterium isolated from the north slope of the Mount Everest.</title>
        <authorList>
            <person name="Cui X."/>
            <person name="Liu Y."/>
        </authorList>
    </citation>
    <scope>NUCLEOTIDE SEQUENCE</scope>
    <source>
        <strain evidence="9">S5-59</strain>
    </source>
</reference>
<dbReference type="PANTHER" id="PTHR35333:SF3">
    <property type="entry name" value="BETA-LACTAMASE-TYPE TRANSPEPTIDASE FOLD CONTAINING PROTEIN"/>
    <property type="match status" value="1"/>
</dbReference>
<comment type="catalytic activity">
    <reaction evidence="1 6">
        <text>a beta-lactam + H2O = a substituted beta-amino acid</text>
        <dbReference type="Rhea" id="RHEA:20401"/>
        <dbReference type="ChEBI" id="CHEBI:15377"/>
        <dbReference type="ChEBI" id="CHEBI:35627"/>
        <dbReference type="ChEBI" id="CHEBI:140347"/>
        <dbReference type="EC" id="3.5.2.6"/>
    </reaction>
</comment>
<evidence type="ECO:0000256" key="7">
    <source>
        <dbReference type="SAM" id="SignalP"/>
    </source>
</evidence>
<evidence type="ECO:0000313" key="9">
    <source>
        <dbReference type="EMBL" id="UUL83252.1"/>
    </source>
</evidence>
<dbReference type="InterPro" id="IPR023650">
    <property type="entry name" value="Beta-lactam_class-A_AS"/>
</dbReference>
<dbReference type="Proteomes" id="UP001058533">
    <property type="component" value="Chromosome"/>
</dbReference>
<dbReference type="PRINTS" id="PR00118">
    <property type="entry name" value="BLACTAMASEA"/>
</dbReference>
<dbReference type="Pfam" id="PF13354">
    <property type="entry name" value="Beta-lactamase2"/>
    <property type="match status" value="1"/>
</dbReference>
<dbReference type="SUPFAM" id="SSF56601">
    <property type="entry name" value="beta-lactamase/transpeptidase-like"/>
    <property type="match status" value="1"/>
</dbReference>
<evidence type="ECO:0000256" key="4">
    <source>
        <dbReference type="ARBA" id="ARBA00022801"/>
    </source>
</evidence>
<gene>
    <name evidence="9" type="primary">bla</name>
    <name evidence="9" type="ORF">NMP03_03195</name>
</gene>
<accession>A0ABY5LBL3</accession>
<proteinExistence type="inferred from homology"/>
<organism evidence="9 10">
    <name type="scientific">Sphingomonas qomolangmaensis</name>
    <dbReference type="NCBI Taxonomy" id="2918765"/>
    <lineage>
        <taxon>Bacteria</taxon>
        <taxon>Pseudomonadati</taxon>
        <taxon>Pseudomonadota</taxon>
        <taxon>Alphaproteobacteria</taxon>
        <taxon>Sphingomonadales</taxon>
        <taxon>Sphingomonadaceae</taxon>
        <taxon>Sphingomonas</taxon>
    </lineage>
</organism>
<dbReference type="NCBIfam" id="NF033103">
    <property type="entry name" value="bla_class_A"/>
    <property type="match status" value="1"/>
</dbReference>
<evidence type="ECO:0000256" key="5">
    <source>
        <dbReference type="ARBA" id="ARBA00023251"/>
    </source>
</evidence>
<keyword evidence="4 6" id="KW-0378">Hydrolase</keyword>
<name>A0ABY5LBL3_9SPHN</name>
<dbReference type="RefSeq" id="WP_256507095.1">
    <property type="nucleotide sequence ID" value="NZ_CP101740.1"/>
</dbReference>
<evidence type="ECO:0000256" key="6">
    <source>
        <dbReference type="RuleBase" id="RU361140"/>
    </source>
</evidence>
<dbReference type="InterPro" id="IPR000871">
    <property type="entry name" value="Beta-lactam_class-A"/>
</dbReference>
<dbReference type="InterPro" id="IPR006311">
    <property type="entry name" value="TAT_signal"/>
</dbReference>
<keyword evidence="5 6" id="KW-0046">Antibiotic resistance</keyword>
<evidence type="ECO:0000256" key="1">
    <source>
        <dbReference type="ARBA" id="ARBA00001526"/>
    </source>
</evidence>
<feature type="domain" description="Beta-lactamase class A catalytic" evidence="8">
    <location>
        <begin position="41"/>
        <end position="222"/>
    </location>
</feature>
<dbReference type="PANTHER" id="PTHR35333">
    <property type="entry name" value="BETA-LACTAMASE"/>
    <property type="match status" value="1"/>
</dbReference>